<accession>A0A2I2M6V8</accession>
<reference evidence="1 2" key="1">
    <citation type="submission" date="2017-11" db="EMBL/GenBank/DDBJ databases">
        <authorList>
            <person name="Duchaud E."/>
        </authorList>
    </citation>
    <scope>NUCLEOTIDE SEQUENCE [LARGE SCALE GENOMIC DNA]</scope>
    <source>
        <strain evidence="1 2">TNO010</strain>
    </source>
</reference>
<dbReference type="AlphaFoldDB" id="A0A2I2M6V8"/>
<gene>
    <name evidence="1" type="ORF">TNO010_150240</name>
</gene>
<dbReference type="Proteomes" id="UP000490060">
    <property type="component" value="Unassembled WGS sequence"/>
</dbReference>
<name>A0A2I2M6V8_9FLAO</name>
<dbReference type="RefSeq" id="WP_172505064.1">
    <property type="nucleotide sequence ID" value="NZ_JAFMUG010000001.1"/>
</dbReference>
<protein>
    <submittedName>
        <fullName evidence="1">Uncharacterized protein</fullName>
    </submittedName>
</protein>
<organism evidence="1 2">
    <name type="scientific">Tenacibaculum finnmarkense genomovar ulcerans</name>
    <dbReference type="NCBI Taxonomy" id="2781388"/>
    <lineage>
        <taxon>Bacteria</taxon>
        <taxon>Pseudomonadati</taxon>
        <taxon>Bacteroidota</taxon>
        <taxon>Flavobacteriia</taxon>
        <taxon>Flavobacteriales</taxon>
        <taxon>Flavobacteriaceae</taxon>
        <taxon>Tenacibaculum</taxon>
        <taxon>Tenacibaculum finnmarkense</taxon>
    </lineage>
</organism>
<proteinExistence type="predicted"/>
<sequence length="126" mass="14736">MNSIELVKQELQELFSLIDGIEIRYEFKKSTFTHFVEVKPLDLFSTNNVYIDKEISLEEKFSELFPSEDLVFISEDSLSKIENPLLTLSPIKIVYKQEKQLFYTIDEPLNNFQMDINNELNFASAA</sequence>
<evidence type="ECO:0000313" key="2">
    <source>
        <dbReference type="Proteomes" id="UP000490060"/>
    </source>
</evidence>
<evidence type="ECO:0000313" key="1">
    <source>
        <dbReference type="EMBL" id="SOU88288.1"/>
    </source>
</evidence>
<dbReference type="EMBL" id="OENE01000007">
    <property type="protein sequence ID" value="SOU88288.1"/>
    <property type="molecule type" value="Genomic_DNA"/>
</dbReference>